<accession>A0A327JTC3</accession>
<keyword evidence="1" id="KW-1133">Transmembrane helix</keyword>
<feature type="transmembrane region" description="Helical" evidence="1">
    <location>
        <begin position="142"/>
        <end position="160"/>
    </location>
</feature>
<dbReference type="Proteomes" id="UP000248863">
    <property type="component" value="Unassembled WGS sequence"/>
</dbReference>
<keyword evidence="1" id="KW-0472">Membrane</keyword>
<keyword evidence="1" id="KW-0812">Transmembrane</keyword>
<evidence type="ECO:0008006" key="4">
    <source>
        <dbReference type="Google" id="ProtNLM"/>
    </source>
</evidence>
<feature type="transmembrane region" description="Helical" evidence="1">
    <location>
        <begin position="172"/>
        <end position="192"/>
    </location>
</feature>
<name>A0A327JTC3_9BRAD</name>
<dbReference type="EMBL" id="NPEU01000740">
    <property type="protein sequence ID" value="RAI28703.1"/>
    <property type="molecule type" value="Genomic_DNA"/>
</dbReference>
<dbReference type="Pfam" id="PF13787">
    <property type="entry name" value="HXXEE"/>
    <property type="match status" value="1"/>
</dbReference>
<keyword evidence="3" id="KW-1185">Reference proteome</keyword>
<dbReference type="AlphaFoldDB" id="A0A327JTC3"/>
<proteinExistence type="predicted"/>
<feature type="transmembrane region" description="Helical" evidence="1">
    <location>
        <begin position="12"/>
        <end position="33"/>
    </location>
</feature>
<sequence>MPLLHRFAHLIAHAWQTTLPVLVILVAALWLVMFGENPASEQAMFAALLLIYMVHQIEEHLWPGGFRQYANAHVFKTGRDDWPVDEAGVALVNIAWVWLPIGLAALFPETLRWVGLGWVGLTFVNGLSHIGTTVRFRGYNPGLVTSIALFLPFTVWVFATEFSRGALSGAEIGGLIVAGVLLHVPVAALFVIPYRRRTPALV</sequence>
<dbReference type="OrthoDB" id="285799at2"/>
<gene>
    <name evidence="2" type="ORF">CH338_29175</name>
</gene>
<dbReference type="InterPro" id="IPR025671">
    <property type="entry name" value="HXXEE"/>
</dbReference>
<evidence type="ECO:0000256" key="1">
    <source>
        <dbReference type="SAM" id="Phobius"/>
    </source>
</evidence>
<feature type="transmembrane region" description="Helical" evidence="1">
    <location>
        <begin position="87"/>
        <end position="107"/>
    </location>
</feature>
<protein>
    <recommendedName>
        <fullName evidence="4">HXXEE domain-containing protein</fullName>
    </recommendedName>
</protein>
<reference evidence="2 3" key="1">
    <citation type="submission" date="2017-07" db="EMBL/GenBank/DDBJ databases">
        <title>Draft Genome Sequences of Select Purple Nonsulfur Bacteria.</title>
        <authorList>
            <person name="Lasarre B."/>
            <person name="Mckinlay J.B."/>
        </authorList>
    </citation>
    <scope>NUCLEOTIDE SEQUENCE [LARGE SCALE GENOMIC DNA]</scope>
    <source>
        <strain evidence="2 3">DSM 11907</strain>
    </source>
</reference>
<evidence type="ECO:0000313" key="3">
    <source>
        <dbReference type="Proteomes" id="UP000248863"/>
    </source>
</evidence>
<feature type="transmembrane region" description="Helical" evidence="1">
    <location>
        <begin position="39"/>
        <end position="57"/>
    </location>
</feature>
<feature type="transmembrane region" description="Helical" evidence="1">
    <location>
        <begin position="113"/>
        <end position="130"/>
    </location>
</feature>
<dbReference type="RefSeq" id="WP_111360560.1">
    <property type="nucleotide sequence ID" value="NZ_NHSK01000196.1"/>
</dbReference>
<organism evidence="2 3">
    <name type="scientific">Rhodoplanes elegans</name>
    <dbReference type="NCBI Taxonomy" id="29408"/>
    <lineage>
        <taxon>Bacteria</taxon>
        <taxon>Pseudomonadati</taxon>
        <taxon>Pseudomonadota</taxon>
        <taxon>Alphaproteobacteria</taxon>
        <taxon>Hyphomicrobiales</taxon>
        <taxon>Nitrobacteraceae</taxon>
        <taxon>Rhodoplanes</taxon>
    </lineage>
</organism>
<evidence type="ECO:0000313" key="2">
    <source>
        <dbReference type="EMBL" id="RAI28703.1"/>
    </source>
</evidence>
<comment type="caution">
    <text evidence="2">The sequence shown here is derived from an EMBL/GenBank/DDBJ whole genome shotgun (WGS) entry which is preliminary data.</text>
</comment>